<dbReference type="Proteomes" id="UP000593915">
    <property type="component" value="Chromosome"/>
</dbReference>
<organism evidence="3 4">
    <name type="scientific">Treponema pedis</name>
    <dbReference type="NCBI Taxonomy" id="409322"/>
    <lineage>
        <taxon>Bacteria</taxon>
        <taxon>Pseudomonadati</taxon>
        <taxon>Spirochaetota</taxon>
        <taxon>Spirochaetia</taxon>
        <taxon>Spirochaetales</taxon>
        <taxon>Treponemataceae</taxon>
        <taxon>Treponema</taxon>
    </lineage>
</organism>
<evidence type="ECO:0000313" key="3">
    <source>
        <dbReference type="EMBL" id="QOW61597.1"/>
    </source>
</evidence>
<dbReference type="RefSeq" id="WP_194077092.1">
    <property type="nucleotide sequence ID" value="NZ_CP061839.1"/>
</dbReference>
<protein>
    <submittedName>
        <fullName evidence="3">Leucine-rich repeat protein</fullName>
    </submittedName>
</protein>
<dbReference type="InterPro" id="IPR026906">
    <property type="entry name" value="LRR_5"/>
</dbReference>
<feature type="region of interest" description="Disordered" evidence="1">
    <location>
        <begin position="76"/>
        <end position="116"/>
    </location>
</feature>
<dbReference type="PROSITE" id="PS51257">
    <property type="entry name" value="PROKAR_LIPOPROTEIN"/>
    <property type="match status" value="1"/>
</dbReference>
<evidence type="ECO:0000256" key="1">
    <source>
        <dbReference type="SAM" id="MobiDB-lite"/>
    </source>
</evidence>
<feature type="chain" id="PRO_5032989888" evidence="2">
    <location>
        <begin position="24"/>
        <end position="254"/>
    </location>
</feature>
<dbReference type="Gene3D" id="3.80.10.10">
    <property type="entry name" value="Ribonuclease Inhibitor"/>
    <property type="match status" value="1"/>
</dbReference>
<accession>A0A7S7AX47</accession>
<gene>
    <name evidence="3" type="ORF">IFE08_04205</name>
</gene>
<name>A0A7S7AX47_9SPIR</name>
<reference evidence="3 4" key="1">
    <citation type="submission" date="2020-09" db="EMBL/GenBank/DDBJ databases">
        <title>Characterization of Treponema spp. from bovine digital dermatitis in Korea.</title>
        <authorList>
            <person name="Espiritu H.M."/>
            <person name="Cho Y.I."/>
            <person name="Mamuad L."/>
        </authorList>
    </citation>
    <scope>NUCLEOTIDE SEQUENCE [LARGE SCALE GENOMIC DNA]</scope>
    <source>
        <strain evidence="3 4">KS1</strain>
    </source>
</reference>
<evidence type="ECO:0000256" key="2">
    <source>
        <dbReference type="SAM" id="SignalP"/>
    </source>
</evidence>
<dbReference type="AlphaFoldDB" id="A0A7S7AX47"/>
<dbReference type="InterPro" id="IPR032675">
    <property type="entry name" value="LRR_dom_sf"/>
</dbReference>
<keyword evidence="2" id="KW-0732">Signal</keyword>
<proteinExistence type="predicted"/>
<dbReference type="Pfam" id="PF13306">
    <property type="entry name" value="LRR_5"/>
    <property type="match status" value="1"/>
</dbReference>
<evidence type="ECO:0000313" key="4">
    <source>
        <dbReference type="Proteomes" id="UP000593915"/>
    </source>
</evidence>
<dbReference type="EMBL" id="CP061839">
    <property type="protein sequence ID" value="QOW61597.1"/>
    <property type="molecule type" value="Genomic_DNA"/>
</dbReference>
<feature type="signal peptide" evidence="2">
    <location>
        <begin position="1"/>
        <end position="23"/>
    </location>
</feature>
<sequence>MKTTKNYLLTVFIAVLISCIFTACSNTASGKSTRSTGDESPSPVAGTYVKVPYSGLDAYLENLSGTGPHYIEVTGPIPKEYFKGTPPNPDNQGNPDNQKDQPKPNPGALGQTLKKHSDKKVALKIETYPEGLTDMDFCFAGCTSLTTAPNIPEGVTHMEGCFSDCTGLTTAPNIPGSVTNMSRCFEGCTSLQTVTLKCNYKEEAEQEKPFASVFTGCWGLLEGGIKVPHGQLDAYKKGAEKMGTTPEKFAAITN</sequence>